<gene>
    <name evidence="2" type="ORF">SAMN05192532_103346</name>
</gene>
<dbReference type="RefSeq" id="WP_091660702.1">
    <property type="nucleotide sequence ID" value="NZ_FONT01000003.1"/>
</dbReference>
<feature type="transmembrane region" description="Helical" evidence="1">
    <location>
        <begin position="33"/>
        <end position="53"/>
    </location>
</feature>
<keyword evidence="1" id="KW-1133">Transmembrane helix</keyword>
<name>A0A1I2D1V1_9BACI</name>
<keyword evidence="1" id="KW-0472">Membrane</keyword>
<reference evidence="2 3" key="1">
    <citation type="submission" date="2016-10" db="EMBL/GenBank/DDBJ databases">
        <authorList>
            <person name="de Groot N.N."/>
        </authorList>
    </citation>
    <scope>NUCLEOTIDE SEQUENCE [LARGE SCALE GENOMIC DNA]</scope>
    <source>
        <strain evidence="2 3">DSM 23995</strain>
    </source>
</reference>
<feature type="transmembrane region" description="Helical" evidence="1">
    <location>
        <begin position="59"/>
        <end position="79"/>
    </location>
</feature>
<dbReference type="Proteomes" id="UP000199516">
    <property type="component" value="Unassembled WGS sequence"/>
</dbReference>
<evidence type="ECO:0000256" key="1">
    <source>
        <dbReference type="SAM" id="Phobius"/>
    </source>
</evidence>
<dbReference type="STRING" id="930128.SAMN05192532_103346"/>
<dbReference type="AlphaFoldDB" id="A0A1I2D1V1"/>
<feature type="transmembrane region" description="Helical" evidence="1">
    <location>
        <begin position="6"/>
        <end position="21"/>
    </location>
</feature>
<keyword evidence="1" id="KW-0812">Transmembrane</keyword>
<dbReference type="EMBL" id="FONT01000003">
    <property type="protein sequence ID" value="SFE74479.1"/>
    <property type="molecule type" value="Genomic_DNA"/>
</dbReference>
<proteinExistence type="predicted"/>
<feature type="transmembrane region" description="Helical" evidence="1">
    <location>
        <begin position="111"/>
        <end position="131"/>
    </location>
</feature>
<sequence length="136" mass="14945">MLWFLFAGNFGLIIMLYLYLAEKSLRHSPSFIILNIAGTPPIFFALCSGFLLTSMYPGFLLETSMAAGVLGMGAGLLFGSLFHFHAAMAGAAYGLIAGMLSPVLGELAGRSPMFLVFCQLLFFIVLFFLRFHPRLY</sequence>
<protein>
    <submittedName>
        <fullName evidence="2">Uncharacterized protein</fullName>
    </submittedName>
</protein>
<evidence type="ECO:0000313" key="3">
    <source>
        <dbReference type="Proteomes" id="UP000199516"/>
    </source>
</evidence>
<evidence type="ECO:0000313" key="2">
    <source>
        <dbReference type="EMBL" id="SFE74479.1"/>
    </source>
</evidence>
<keyword evidence="3" id="KW-1185">Reference proteome</keyword>
<dbReference type="OrthoDB" id="2629631at2"/>
<accession>A0A1I2D1V1</accession>
<organism evidence="2 3">
    <name type="scientific">Alteribacillus iranensis</name>
    <dbReference type="NCBI Taxonomy" id="930128"/>
    <lineage>
        <taxon>Bacteria</taxon>
        <taxon>Bacillati</taxon>
        <taxon>Bacillota</taxon>
        <taxon>Bacilli</taxon>
        <taxon>Bacillales</taxon>
        <taxon>Bacillaceae</taxon>
        <taxon>Alteribacillus</taxon>
    </lineage>
</organism>